<reference evidence="7" key="1">
    <citation type="submission" date="2024-02" db="EMBL/GenBank/DDBJ databases">
        <authorList>
            <consortium name="ELIXIR-Norway"/>
            <consortium name="Elixir Norway"/>
        </authorList>
    </citation>
    <scope>NUCLEOTIDE SEQUENCE</scope>
</reference>
<sequence length="905" mass="100206">MNFKFSNLLGAPYRGGNVEFKKDAVLLSPVGNRISVTDLQKSESITLPFENGRNISRIAVSPSGSLLLSIDETGRSLLVNLHTHLVLHHFSFKGPVTALKFSPDGTLFAAGVGKLLQIWRTPGFRKEFAPFQLISTLAGCHDSITCLGWSSDSRWIVAGSKDLSTKLFSVYRAPDQHAVTLSGHRDVLVGVFFAKPLLSAHDVGLYTLSRDGALFDWRYFPNADLPQADETKNHARAGRKRRMQTEKDDMDLDGQKQHKDGEQMQEEEQDMGAGRQQKTETNLITGHWRQSKKNFFMQSAKLASCDYHMGLGLLVAGFSSGVFGLYQLPDFICIHMLSISTERITTSVFNSTGNLLAFGCANLGQLLVWEWRTETQILKQQGHFFDVNCVAFSPDSQYLASGADDNKLKLWSAASGSCYVTFGEHISAITAVLFLPTNHVVVSASLDGTVRAYDLVRYRNFRTFTTPTPVQFVSLAADQSGEVICAGTLDSFQIFVWSVKTGRLLDMLSGHEGPVHGLSFSPVHEILASSSWDKTVRLWDVFEGKGNVETLTHTHDVLTLAYHPDGKQLACSTLDGQIHLWNPIDAMLMGTIEGRRDIAGGRRMGDRRTAANTSSGKCFTCLSYSADGSFLIAGGSSKFICMYDVVDQVLLRRIQITHNRSLDGVLDFLNSKNMTSAGPLDLIDDDDSDEEDGTDHQSQKRLGFGLPGTGSNKARPVVRTKSLQLCPTGRSFAAATTEGLLLYSMDDNLVFDPADFDIDVTPEAVDEALQEKRHARALILALRLNEFNLIRKCVEAVPPWEISDITRAIPPSHLGTLCTILAEFLDKSPHLEFLLQWCEELCVWHGKMLEAQQRELLPRLRSLLKRLVQRHEELAGMCSSNQYMLQFLCSGFSSNKVNGVVAMNL</sequence>
<name>A0ABP0TKG8_9BRYO</name>
<feature type="compositionally biased region" description="Basic and acidic residues" evidence="5">
    <location>
        <begin position="243"/>
        <end position="262"/>
    </location>
</feature>
<feature type="domain" description="Small-subunit processome Utp12" evidence="6">
    <location>
        <begin position="785"/>
        <end position="890"/>
    </location>
</feature>
<dbReference type="PANTHER" id="PTHR19858:SF0">
    <property type="entry name" value="PERIODIC TRYPTOPHAN PROTEIN 2 HOMOLOG"/>
    <property type="match status" value="1"/>
</dbReference>
<protein>
    <recommendedName>
        <fullName evidence="6">Small-subunit processome Utp12 domain-containing protein</fullName>
    </recommendedName>
</protein>
<comment type="similarity">
    <text evidence="1">Belongs to the WD repeat PWP2 family.</text>
</comment>
<organism evidence="7 8">
    <name type="scientific">Sphagnum troendelagicum</name>
    <dbReference type="NCBI Taxonomy" id="128251"/>
    <lineage>
        <taxon>Eukaryota</taxon>
        <taxon>Viridiplantae</taxon>
        <taxon>Streptophyta</taxon>
        <taxon>Embryophyta</taxon>
        <taxon>Bryophyta</taxon>
        <taxon>Sphagnophytina</taxon>
        <taxon>Sphagnopsida</taxon>
        <taxon>Sphagnales</taxon>
        <taxon>Sphagnaceae</taxon>
        <taxon>Sphagnum</taxon>
    </lineage>
</organism>
<evidence type="ECO:0000313" key="7">
    <source>
        <dbReference type="EMBL" id="CAK9198909.1"/>
    </source>
</evidence>
<dbReference type="InterPro" id="IPR020472">
    <property type="entry name" value="WD40_PAC1"/>
</dbReference>
<evidence type="ECO:0000256" key="2">
    <source>
        <dbReference type="ARBA" id="ARBA00022574"/>
    </source>
</evidence>
<dbReference type="InterPro" id="IPR015943">
    <property type="entry name" value="WD40/YVTN_repeat-like_dom_sf"/>
</dbReference>
<evidence type="ECO:0000313" key="8">
    <source>
        <dbReference type="Proteomes" id="UP001497512"/>
    </source>
</evidence>
<dbReference type="InterPro" id="IPR007148">
    <property type="entry name" value="SSU_processome_Utp12"/>
</dbReference>
<evidence type="ECO:0000256" key="5">
    <source>
        <dbReference type="SAM" id="MobiDB-lite"/>
    </source>
</evidence>
<keyword evidence="2 4" id="KW-0853">WD repeat</keyword>
<dbReference type="PROSITE" id="PS50294">
    <property type="entry name" value="WD_REPEATS_REGION"/>
    <property type="match status" value="4"/>
</dbReference>
<dbReference type="Proteomes" id="UP001497512">
    <property type="component" value="Chromosome 12"/>
</dbReference>
<keyword evidence="3" id="KW-0677">Repeat</keyword>
<keyword evidence="8" id="KW-1185">Reference proteome</keyword>
<dbReference type="SUPFAM" id="SSF63829">
    <property type="entry name" value="Calcium-dependent phosphotriesterase"/>
    <property type="match status" value="1"/>
</dbReference>
<feature type="region of interest" description="Disordered" evidence="5">
    <location>
        <begin position="228"/>
        <end position="276"/>
    </location>
</feature>
<feature type="repeat" description="WD" evidence="4">
    <location>
        <begin position="550"/>
        <end position="582"/>
    </location>
</feature>
<dbReference type="EMBL" id="OZ019904">
    <property type="protein sequence ID" value="CAK9198909.1"/>
    <property type="molecule type" value="Genomic_DNA"/>
</dbReference>
<evidence type="ECO:0000256" key="4">
    <source>
        <dbReference type="PROSITE-ProRule" id="PRU00221"/>
    </source>
</evidence>
<dbReference type="CDD" id="cd00200">
    <property type="entry name" value="WD40"/>
    <property type="match status" value="1"/>
</dbReference>
<accession>A0ABP0TKG8</accession>
<dbReference type="SMART" id="SM00320">
    <property type="entry name" value="WD40"/>
    <property type="match status" value="9"/>
</dbReference>
<dbReference type="PRINTS" id="PR00320">
    <property type="entry name" value="GPROTEINBRPT"/>
</dbReference>
<dbReference type="SUPFAM" id="SSF50978">
    <property type="entry name" value="WD40 repeat-like"/>
    <property type="match status" value="2"/>
</dbReference>
<dbReference type="Gene3D" id="2.130.10.10">
    <property type="entry name" value="YVTN repeat-like/Quinoprotein amine dehydrogenase"/>
    <property type="match status" value="3"/>
</dbReference>
<dbReference type="InterPro" id="IPR019775">
    <property type="entry name" value="WD40_repeat_CS"/>
</dbReference>
<gene>
    <name evidence="7" type="ORF">CSSPTR1EN2_LOCUS4672</name>
</gene>
<feature type="repeat" description="WD" evidence="4">
    <location>
        <begin position="508"/>
        <end position="541"/>
    </location>
</feature>
<evidence type="ECO:0000259" key="6">
    <source>
        <dbReference type="Pfam" id="PF04003"/>
    </source>
</evidence>
<feature type="repeat" description="WD" evidence="4">
    <location>
        <begin position="380"/>
        <end position="421"/>
    </location>
</feature>
<evidence type="ECO:0000256" key="3">
    <source>
        <dbReference type="ARBA" id="ARBA00022737"/>
    </source>
</evidence>
<dbReference type="Pfam" id="PF04003">
    <property type="entry name" value="Utp12"/>
    <property type="match status" value="1"/>
</dbReference>
<proteinExistence type="inferred from homology"/>
<dbReference type="InterPro" id="IPR001680">
    <property type="entry name" value="WD40_rpt"/>
</dbReference>
<dbReference type="PROSITE" id="PS00678">
    <property type="entry name" value="WD_REPEATS_1"/>
    <property type="match status" value="1"/>
</dbReference>
<dbReference type="InterPro" id="IPR036322">
    <property type="entry name" value="WD40_repeat_dom_sf"/>
</dbReference>
<dbReference type="PANTHER" id="PTHR19858">
    <property type="entry name" value="WD40 REPEAT PROTEIN"/>
    <property type="match status" value="1"/>
</dbReference>
<dbReference type="InterPro" id="IPR027145">
    <property type="entry name" value="PWP2"/>
</dbReference>
<evidence type="ECO:0000256" key="1">
    <source>
        <dbReference type="ARBA" id="ARBA00010226"/>
    </source>
</evidence>
<dbReference type="Pfam" id="PF00400">
    <property type="entry name" value="WD40"/>
    <property type="match status" value="7"/>
</dbReference>
<feature type="region of interest" description="Disordered" evidence="5">
    <location>
        <begin position="679"/>
        <end position="711"/>
    </location>
</feature>
<dbReference type="PROSITE" id="PS50082">
    <property type="entry name" value="WD_REPEATS_2"/>
    <property type="match status" value="4"/>
</dbReference>
<feature type="compositionally biased region" description="Acidic residues" evidence="5">
    <location>
        <begin position="682"/>
        <end position="693"/>
    </location>
</feature>
<feature type="repeat" description="WD" evidence="4">
    <location>
        <begin position="422"/>
        <end position="463"/>
    </location>
</feature>